<comment type="subcellular location">
    <subcellularLocation>
        <location evidence="1 6">Membrane</location>
        <topology evidence="1 6">Multi-pass membrane protein</topology>
    </subcellularLocation>
</comment>
<evidence type="ECO:0000256" key="3">
    <source>
        <dbReference type="ARBA" id="ARBA00022692"/>
    </source>
</evidence>
<comment type="caution">
    <text evidence="6">Lacks conserved residue(s) required for the propagation of feature annotation.</text>
</comment>
<evidence type="ECO:0000256" key="6">
    <source>
        <dbReference type="RuleBase" id="RU362006"/>
    </source>
</evidence>
<dbReference type="InterPro" id="IPR004345">
    <property type="entry name" value="TB2_DP1_HVA22"/>
</dbReference>
<dbReference type="PANTHER" id="PTHR12300">
    <property type="entry name" value="HVA22-LIKE PROTEINS"/>
    <property type="match status" value="1"/>
</dbReference>
<evidence type="ECO:0000313" key="8">
    <source>
        <dbReference type="Proteomes" id="UP000886523"/>
    </source>
</evidence>
<keyword evidence="8" id="KW-1185">Reference proteome</keyword>
<accession>A0A9P6DQV9</accession>
<reference evidence="7" key="1">
    <citation type="journal article" date="2020" name="Nat. Commun.">
        <title>Large-scale genome sequencing of mycorrhizal fungi provides insights into the early evolution of symbiotic traits.</title>
        <authorList>
            <person name="Miyauchi S."/>
            <person name="Kiss E."/>
            <person name="Kuo A."/>
            <person name="Drula E."/>
            <person name="Kohler A."/>
            <person name="Sanchez-Garcia M."/>
            <person name="Morin E."/>
            <person name="Andreopoulos B."/>
            <person name="Barry K.W."/>
            <person name="Bonito G."/>
            <person name="Buee M."/>
            <person name="Carver A."/>
            <person name="Chen C."/>
            <person name="Cichocki N."/>
            <person name="Clum A."/>
            <person name="Culley D."/>
            <person name="Crous P.W."/>
            <person name="Fauchery L."/>
            <person name="Girlanda M."/>
            <person name="Hayes R.D."/>
            <person name="Keri Z."/>
            <person name="LaButti K."/>
            <person name="Lipzen A."/>
            <person name="Lombard V."/>
            <person name="Magnuson J."/>
            <person name="Maillard F."/>
            <person name="Murat C."/>
            <person name="Nolan M."/>
            <person name="Ohm R.A."/>
            <person name="Pangilinan J."/>
            <person name="Pereira M.F."/>
            <person name="Perotto S."/>
            <person name="Peter M."/>
            <person name="Pfister S."/>
            <person name="Riley R."/>
            <person name="Sitrit Y."/>
            <person name="Stielow J.B."/>
            <person name="Szollosi G."/>
            <person name="Zifcakova L."/>
            <person name="Stursova M."/>
            <person name="Spatafora J.W."/>
            <person name="Tedersoo L."/>
            <person name="Vaario L.M."/>
            <person name="Yamada A."/>
            <person name="Yan M."/>
            <person name="Wang P."/>
            <person name="Xu J."/>
            <person name="Bruns T."/>
            <person name="Baldrian P."/>
            <person name="Vilgalys R."/>
            <person name="Dunand C."/>
            <person name="Henrissat B."/>
            <person name="Grigoriev I.V."/>
            <person name="Hibbett D."/>
            <person name="Nagy L.G."/>
            <person name="Martin F.M."/>
        </authorList>
    </citation>
    <scope>NUCLEOTIDE SEQUENCE</scope>
    <source>
        <strain evidence="7">UP504</strain>
    </source>
</reference>
<evidence type="ECO:0000256" key="1">
    <source>
        <dbReference type="ARBA" id="ARBA00004141"/>
    </source>
</evidence>
<proteinExistence type="inferred from homology"/>
<keyword evidence="4 6" id="KW-1133">Transmembrane helix</keyword>
<dbReference type="Proteomes" id="UP000886523">
    <property type="component" value="Unassembled WGS sequence"/>
</dbReference>
<dbReference type="AlphaFoldDB" id="A0A9P6DQV9"/>
<evidence type="ECO:0000256" key="4">
    <source>
        <dbReference type="ARBA" id="ARBA00022989"/>
    </source>
</evidence>
<organism evidence="7 8">
    <name type="scientific">Hydnum rufescens UP504</name>
    <dbReference type="NCBI Taxonomy" id="1448309"/>
    <lineage>
        <taxon>Eukaryota</taxon>
        <taxon>Fungi</taxon>
        <taxon>Dikarya</taxon>
        <taxon>Basidiomycota</taxon>
        <taxon>Agaricomycotina</taxon>
        <taxon>Agaricomycetes</taxon>
        <taxon>Cantharellales</taxon>
        <taxon>Hydnaceae</taxon>
        <taxon>Hydnum</taxon>
    </lineage>
</organism>
<keyword evidence="3 6" id="KW-0812">Transmembrane</keyword>
<sequence>MSSVKTHPAVQQILDKVNYYIAQLDKEVLCPVPPVRTDNTSPQGYAVLGVVFLLFLSLFINAFALPVSNLVGWALPAYYSVKALDTPGHEDDIQWLTYWVVFGSFTFVESFALRAVLYYLPFYFVFKTLFIVWLQLPGARTLYNSVLRPLVANASKAPTSSGTVPRSATNIAADLRAQVNSATEE</sequence>
<keyword evidence="5 6" id="KW-0472">Membrane</keyword>
<gene>
    <name evidence="7" type="ORF">BS47DRAFT_1352187</name>
</gene>
<evidence type="ECO:0000256" key="2">
    <source>
        <dbReference type="ARBA" id="ARBA00008573"/>
    </source>
</evidence>
<comment type="caution">
    <text evidence="7">The sequence shown here is derived from an EMBL/GenBank/DDBJ whole genome shotgun (WGS) entry which is preliminary data.</text>
</comment>
<dbReference type="OrthoDB" id="10009287at2759"/>
<feature type="transmembrane region" description="Helical" evidence="6">
    <location>
        <begin position="45"/>
        <end position="75"/>
    </location>
</feature>
<comment type="similarity">
    <text evidence="2 6">Belongs to the DP1 family.</text>
</comment>
<dbReference type="EMBL" id="MU129093">
    <property type="protein sequence ID" value="KAF9506980.1"/>
    <property type="molecule type" value="Genomic_DNA"/>
</dbReference>
<evidence type="ECO:0000313" key="7">
    <source>
        <dbReference type="EMBL" id="KAF9506980.1"/>
    </source>
</evidence>
<protein>
    <recommendedName>
        <fullName evidence="6">Protein YOP1</fullName>
    </recommendedName>
</protein>
<dbReference type="PANTHER" id="PTHR12300:SF161">
    <property type="entry name" value="RECEPTOR EXPRESSION-ENHANCING PROTEIN"/>
    <property type="match status" value="1"/>
</dbReference>
<evidence type="ECO:0000256" key="5">
    <source>
        <dbReference type="ARBA" id="ARBA00023136"/>
    </source>
</evidence>
<dbReference type="GO" id="GO:0016020">
    <property type="term" value="C:membrane"/>
    <property type="evidence" value="ECO:0007669"/>
    <property type="project" value="UniProtKB-SubCell"/>
</dbReference>
<dbReference type="Pfam" id="PF03134">
    <property type="entry name" value="TB2_DP1_HVA22"/>
    <property type="match status" value="1"/>
</dbReference>
<name>A0A9P6DQV9_9AGAM</name>